<dbReference type="Pfam" id="PF01370">
    <property type="entry name" value="Epimerase"/>
    <property type="match status" value="1"/>
</dbReference>
<feature type="domain" description="NAD-dependent epimerase/dehydratase" evidence="2">
    <location>
        <begin position="8"/>
        <end position="226"/>
    </location>
</feature>
<dbReference type="InterPro" id="IPR001509">
    <property type="entry name" value="Epimerase_deHydtase"/>
</dbReference>
<evidence type="ECO:0000313" key="5">
    <source>
        <dbReference type="Proteomes" id="UP000314285"/>
    </source>
</evidence>
<dbReference type="Proteomes" id="UP000314285">
    <property type="component" value="Unassembled WGS sequence"/>
</dbReference>
<comment type="caution">
    <text evidence="4">The sequence shown here is derived from an EMBL/GenBank/DDBJ whole genome shotgun (WGS) entry which is preliminary data.</text>
</comment>
<protein>
    <submittedName>
        <fullName evidence="4">TIGR01777 family protein</fullName>
    </submittedName>
</protein>
<dbReference type="AlphaFoldDB" id="A0A8H2K1F5"/>
<organism evidence="4 5">
    <name type="scientific">Acinetobacter radioresistens</name>
    <dbReference type="NCBI Taxonomy" id="40216"/>
    <lineage>
        <taxon>Bacteria</taxon>
        <taxon>Pseudomonadati</taxon>
        <taxon>Pseudomonadota</taxon>
        <taxon>Gammaproteobacteria</taxon>
        <taxon>Moraxellales</taxon>
        <taxon>Moraxellaceae</taxon>
        <taxon>Acinetobacter</taxon>
    </lineage>
</organism>
<evidence type="ECO:0000313" key="4">
    <source>
        <dbReference type="EMBL" id="TNX92830.1"/>
    </source>
</evidence>
<reference evidence="4 5" key="1">
    <citation type="submission" date="2019-06" db="EMBL/GenBank/DDBJ databases">
        <title>Genome of Acinetobacter radioresistens APH1, a phenol degrading strain.</title>
        <authorList>
            <person name="Liu Y."/>
        </authorList>
    </citation>
    <scope>NUCLEOTIDE SEQUENCE [LARGE SCALE GENOMIC DNA]</scope>
    <source>
        <strain evidence="4 5">APH1</strain>
    </source>
</reference>
<dbReference type="InterPro" id="IPR013549">
    <property type="entry name" value="DUF1731"/>
</dbReference>
<dbReference type="NCBIfam" id="TIGR01777">
    <property type="entry name" value="yfcH"/>
    <property type="match status" value="1"/>
</dbReference>
<comment type="similarity">
    <text evidence="1">Belongs to the NAD(P)-dependent epimerase/dehydratase family. SDR39U1 subfamily.</text>
</comment>
<name>A0A8H2K1F5_ACIRA</name>
<proteinExistence type="inferred from homology"/>
<evidence type="ECO:0000256" key="1">
    <source>
        <dbReference type="ARBA" id="ARBA00009353"/>
    </source>
</evidence>
<dbReference type="InterPro" id="IPR036291">
    <property type="entry name" value="NAD(P)-bd_dom_sf"/>
</dbReference>
<accession>A0A8H2K1F5</accession>
<dbReference type="Pfam" id="PF08338">
    <property type="entry name" value="DUF1731"/>
    <property type="match status" value="1"/>
</dbReference>
<feature type="domain" description="DUF1731" evidence="3">
    <location>
        <begin position="254"/>
        <end position="300"/>
    </location>
</feature>
<gene>
    <name evidence="4" type="ORF">FHY67_04475</name>
</gene>
<dbReference type="Gene3D" id="3.40.50.720">
    <property type="entry name" value="NAD(P)-binding Rossmann-like Domain"/>
    <property type="match status" value="1"/>
</dbReference>
<dbReference type="InterPro" id="IPR010099">
    <property type="entry name" value="SDR39U1"/>
</dbReference>
<dbReference type="EMBL" id="VFBM01000003">
    <property type="protein sequence ID" value="TNX92830.1"/>
    <property type="molecule type" value="Genomic_DNA"/>
</dbReference>
<sequence length="304" mass="34443">MMQQKPQVLITGASGFIGQHLAAYLIQQGYQVIGLTRNPNRSSSQAGLRYIHRLEQISQEPIDYVINLAGENIGQSRWTEKRKLELINSRIETTRQVFEWLQQNRIQPHRIISGSAIGYYGIDPQEQWSGYCNESSPPQDIFMSELCQRWEHQAKNNPGQQVSIIRLGVAFARNGGILPQMLMPIRFNLVGKIGHGLQPITWIHINDVVRAITFILQQREAKAVYNLVAPEQGTQRKFAEIAAAKLHKKPLLSMPACVLKTMLGEQSQLVLNGQFVMPQALLEQGFEFQYPDLNSALTDLLDEK</sequence>
<evidence type="ECO:0000259" key="2">
    <source>
        <dbReference type="Pfam" id="PF01370"/>
    </source>
</evidence>
<evidence type="ECO:0000259" key="3">
    <source>
        <dbReference type="Pfam" id="PF08338"/>
    </source>
</evidence>
<dbReference type="RefSeq" id="WP_005027467.1">
    <property type="nucleotide sequence ID" value="NZ_CP027365.1"/>
</dbReference>
<dbReference type="SUPFAM" id="SSF51735">
    <property type="entry name" value="NAD(P)-binding Rossmann-fold domains"/>
    <property type="match status" value="1"/>
</dbReference>
<dbReference type="PANTHER" id="PTHR11092:SF0">
    <property type="entry name" value="EPIMERASE FAMILY PROTEIN SDR39U1"/>
    <property type="match status" value="1"/>
</dbReference>
<dbReference type="PANTHER" id="PTHR11092">
    <property type="entry name" value="SUGAR NUCLEOTIDE EPIMERASE RELATED"/>
    <property type="match status" value="1"/>
</dbReference>